<dbReference type="EMBL" id="VYYT01000003">
    <property type="protein sequence ID" value="KAK2779406.1"/>
    <property type="molecule type" value="Genomic_DNA"/>
</dbReference>
<comment type="caution">
    <text evidence="1">The sequence shown here is derived from an EMBL/GenBank/DDBJ whole genome shotgun (WGS) entry which is preliminary data.</text>
</comment>
<dbReference type="AlphaFoldDB" id="A0AAE0DDV5"/>
<gene>
    <name evidence="1" type="ORF">CKAH01_11329</name>
</gene>
<proteinExistence type="predicted"/>
<protein>
    <submittedName>
        <fullName evidence="1">Uncharacterized protein</fullName>
    </submittedName>
</protein>
<organism evidence="1 2">
    <name type="scientific">Colletotrichum kahawae</name>
    <name type="common">Coffee berry disease fungus</name>
    <dbReference type="NCBI Taxonomy" id="34407"/>
    <lineage>
        <taxon>Eukaryota</taxon>
        <taxon>Fungi</taxon>
        <taxon>Dikarya</taxon>
        <taxon>Ascomycota</taxon>
        <taxon>Pezizomycotina</taxon>
        <taxon>Sordariomycetes</taxon>
        <taxon>Hypocreomycetidae</taxon>
        <taxon>Glomerellales</taxon>
        <taxon>Glomerellaceae</taxon>
        <taxon>Colletotrichum</taxon>
        <taxon>Colletotrichum gloeosporioides species complex</taxon>
    </lineage>
</organism>
<name>A0AAE0DDV5_COLKA</name>
<keyword evidence="2" id="KW-1185">Reference proteome</keyword>
<reference evidence="1" key="1">
    <citation type="submission" date="2023-02" db="EMBL/GenBank/DDBJ databases">
        <title>Colletotrichum kahawae CIFC_Que2 genome sequencing and assembly.</title>
        <authorList>
            <person name="Baroncelli R."/>
        </authorList>
    </citation>
    <scope>NUCLEOTIDE SEQUENCE</scope>
    <source>
        <strain evidence="1">CIFC_Que2</strain>
    </source>
</reference>
<dbReference type="Proteomes" id="UP001281614">
    <property type="component" value="Unassembled WGS sequence"/>
</dbReference>
<evidence type="ECO:0000313" key="2">
    <source>
        <dbReference type="Proteomes" id="UP001281614"/>
    </source>
</evidence>
<evidence type="ECO:0000313" key="1">
    <source>
        <dbReference type="EMBL" id="KAK2779406.1"/>
    </source>
</evidence>
<accession>A0AAE0DDV5</accession>
<sequence length="86" mass="9850">MCRTLKVTHKCHFCWAVMGGYTSVVHKCPQRILLPVRGADGLMGTRPYCPVARVNRLEGFLPYCDECRHDLDEGFLARPGYMSFNR</sequence>